<reference evidence="1 2" key="1">
    <citation type="submission" date="2021-03" db="EMBL/GenBank/DDBJ databases">
        <title>Assistant Professor.</title>
        <authorList>
            <person name="Huq M.A."/>
        </authorList>
    </citation>
    <scope>NUCLEOTIDE SEQUENCE [LARGE SCALE GENOMIC DNA]</scope>
    <source>
        <strain evidence="1 2">MAH-29</strain>
    </source>
</reference>
<evidence type="ECO:0000313" key="2">
    <source>
        <dbReference type="Proteomes" id="UP000677244"/>
    </source>
</evidence>
<accession>A0ABS3Z6C5</accession>
<name>A0ABS3Z6C5_9BACT</name>
<sequence>MNPYMLPHFGEIDPAALEEYYGAVVEFNGREIDLDLNFDNKSIDVARLEKVKQFLDNLASYDLKNKQYIDQDFANEEDCDTIVTYVEHHLGEMEEEELAALIDFGNASVDPERQFINALHLVRVGFYPDSQDTFVVFDYSIGRELTDYLVVINTNENGELDHISMES</sequence>
<keyword evidence="2" id="KW-1185">Reference proteome</keyword>
<evidence type="ECO:0000313" key="1">
    <source>
        <dbReference type="EMBL" id="MBO9205240.1"/>
    </source>
</evidence>
<dbReference type="EMBL" id="JAGHKO010000024">
    <property type="protein sequence ID" value="MBO9205240.1"/>
    <property type="molecule type" value="Genomic_DNA"/>
</dbReference>
<proteinExistence type="predicted"/>
<comment type="caution">
    <text evidence="1">The sequence shown here is derived from an EMBL/GenBank/DDBJ whole genome shotgun (WGS) entry which is preliminary data.</text>
</comment>
<gene>
    <name evidence="1" type="ORF">J7I42_33440</name>
</gene>
<protein>
    <submittedName>
        <fullName evidence="1">DUF2004 domain-containing protein</fullName>
    </submittedName>
</protein>
<organism evidence="1 2">
    <name type="scientific">Niastella soli</name>
    <dbReference type="NCBI Taxonomy" id="2821487"/>
    <lineage>
        <taxon>Bacteria</taxon>
        <taxon>Pseudomonadati</taxon>
        <taxon>Bacteroidota</taxon>
        <taxon>Chitinophagia</taxon>
        <taxon>Chitinophagales</taxon>
        <taxon>Chitinophagaceae</taxon>
        <taxon>Niastella</taxon>
    </lineage>
</organism>
<dbReference type="Proteomes" id="UP000677244">
    <property type="component" value="Unassembled WGS sequence"/>
</dbReference>
<dbReference type="RefSeq" id="WP_209144625.1">
    <property type="nucleotide sequence ID" value="NZ_JAGHKO010000024.1"/>
</dbReference>